<dbReference type="Proteomes" id="UP000214720">
    <property type="component" value="Unassembled WGS sequence"/>
</dbReference>
<accession>A0A226X0D2</accession>
<proteinExistence type="predicted"/>
<comment type="caution">
    <text evidence="1">The sequence shown here is derived from an EMBL/GenBank/DDBJ whole genome shotgun (WGS) entry which is preliminary data.</text>
</comment>
<evidence type="ECO:0000313" key="1">
    <source>
        <dbReference type="EMBL" id="OXC76884.1"/>
    </source>
</evidence>
<organism evidence="1 2">
    <name type="scientific">Caballeronia sordidicola</name>
    <name type="common">Burkholderia sordidicola</name>
    <dbReference type="NCBI Taxonomy" id="196367"/>
    <lineage>
        <taxon>Bacteria</taxon>
        <taxon>Pseudomonadati</taxon>
        <taxon>Pseudomonadota</taxon>
        <taxon>Betaproteobacteria</taxon>
        <taxon>Burkholderiales</taxon>
        <taxon>Burkholderiaceae</taxon>
        <taxon>Caballeronia</taxon>
    </lineage>
</organism>
<protein>
    <submittedName>
        <fullName evidence="1">Uncharacterized protein</fullName>
    </submittedName>
</protein>
<gene>
    <name evidence="1" type="ORF">BSU04_19885</name>
</gene>
<dbReference type="EMBL" id="MTHB01000111">
    <property type="protein sequence ID" value="OXC76884.1"/>
    <property type="molecule type" value="Genomic_DNA"/>
</dbReference>
<dbReference type="AlphaFoldDB" id="A0A226X0D2"/>
<name>A0A226X0D2_CABSO</name>
<evidence type="ECO:0000313" key="2">
    <source>
        <dbReference type="Proteomes" id="UP000214720"/>
    </source>
</evidence>
<sequence length="97" mass="10916">MVEVNKIQRAEFDVFLALQDSSGTFALFGRNERHRILLAQAEVAGTVVRRQPEFDLGPIGGVPPMTRQNKTLLMLGQMPTLENVPFPWILVGMRVPR</sequence>
<reference evidence="2" key="1">
    <citation type="submission" date="2017-01" db="EMBL/GenBank/DDBJ databases">
        <title>Genome Analysis of Deinococcus marmoris KOPRI26562.</title>
        <authorList>
            <person name="Kim J.H."/>
            <person name="Oh H.-M."/>
        </authorList>
    </citation>
    <scope>NUCLEOTIDE SEQUENCE [LARGE SCALE GENOMIC DNA]</scope>
    <source>
        <strain evidence="2">PAMC 26633</strain>
    </source>
</reference>